<keyword evidence="2" id="KW-0472">Membrane</keyword>
<organism evidence="3 4">
    <name type="scientific">Eiseniibacteriota bacterium</name>
    <dbReference type="NCBI Taxonomy" id="2212470"/>
    <lineage>
        <taxon>Bacteria</taxon>
        <taxon>Candidatus Eiseniibacteriota</taxon>
    </lineage>
</organism>
<reference evidence="3" key="1">
    <citation type="submission" date="2020-04" db="EMBL/GenBank/DDBJ databases">
        <authorList>
            <person name="Zhang T."/>
        </authorList>
    </citation>
    <scope>NUCLEOTIDE SEQUENCE</scope>
    <source>
        <strain evidence="3">HKST-UBA02</strain>
    </source>
</reference>
<dbReference type="Pfam" id="PF13174">
    <property type="entry name" value="TPR_6"/>
    <property type="match status" value="1"/>
</dbReference>
<evidence type="ECO:0000256" key="1">
    <source>
        <dbReference type="SAM" id="Coils"/>
    </source>
</evidence>
<dbReference type="Pfam" id="PF13432">
    <property type="entry name" value="TPR_16"/>
    <property type="match status" value="2"/>
</dbReference>
<keyword evidence="1" id="KW-0175">Coiled coil</keyword>
<reference evidence="3" key="2">
    <citation type="journal article" date="2021" name="Microbiome">
        <title>Successional dynamics and alternative stable states in a saline activated sludge microbial community over 9 years.</title>
        <authorList>
            <person name="Wang Y."/>
            <person name="Ye J."/>
            <person name="Ju F."/>
            <person name="Liu L."/>
            <person name="Boyd J.A."/>
            <person name="Deng Y."/>
            <person name="Parks D.H."/>
            <person name="Jiang X."/>
            <person name="Yin X."/>
            <person name="Woodcroft B.J."/>
            <person name="Tyson G.W."/>
            <person name="Hugenholtz P."/>
            <person name="Polz M.F."/>
            <person name="Zhang T."/>
        </authorList>
    </citation>
    <scope>NUCLEOTIDE SEQUENCE</scope>
    <source>
        <strain evidence="3">HKST-UBA02</strain>
    </source>
</reference>
<proteinExistence type="predicted"/>
<dbReference type="PANTHER" id="PTHR12558">
    <property type="entry name" value="CELL DIVISION CYCLE 16,23,27"/>
    <property type="match status" value="1"/>
</dbReference>
<gene>
    <name evidence="3" type="ORF">KDA27_00895</name>
</gene>
<dbReference type="Proteomes" id="UP000739538">
    <property type="component" value="Unassembled WGS sequence"/>
</dbReference>
<keyword evidence="2" id="KW-1133">Transmembrane helix</keyword>
<sequence length="593" mass="65985">MSTTGGNRAGYVGAAARVGRIGTHVLLGFVLVGLGIPGWFALPWVGTPRQPCFGPTTVYAQSDRAAVKQLEQEIAVAKRMLRSGQSSAALEKLRTLLDANPTDVRLLRLYSAQLRTEERLEEAIPYYQKAVKSSEDAGPILQELEGIYRELRKDEEAFDACLEYQARFGERGRWVQRELESLILTGRLGDTAVEKIDEALKDRDAESPLHRLRLSALYFAGRKEEALQAVQKLDKDRKAGGAELYAYSTLLEERGDLDDSLGALQAALLANPNPALGQEMLYKQAQLLRRLRRVDDALVVFDQIVSANPQGALTRNILLEKAQILDVELHRKEDALTTYRELLSRVQPIKTADDAQLVNRIQLAMADCELLLGRPEMAGELYQQMSENATDPGVRVESLFQVAEMLFYQGKATEAEETYYKIIDEYKTSTWTNDALDRILIIGENNDFGGVPLSALAQTMYYARLGQVDRALRIATDAIEGFPESEARDNLLYEKTALQLRLGNPIEARSTADQLAEQYPESAFAPRGLKIVADYYRELTGSEETAKAIYTDILLRFPKSIEIPEVRGHLNVLEGRGSDSSALEGGLAHSWLG</sequence>
<accession>A0A956N806</accession>
<dbReference type="EMBL" id="JAGQHS010000002">
    <property type="protein sequence ID" value="MCA9754329.1"/>
    <property type="molecule type" value="Genomic_DNA"/>
</dbReference>
<dbReference type="InterPro" id="IPR019734">
    <property type="entry name" value="TPR_rpt"/>
</dbReference>
<feature type="coiled-coil region" evidence="1">
    <location>
        <begin position="60"/>
        <end position="87"/>
    </location>
</feature>
<keyword evidence="2" id="KW-0812">Transmembrane</keyword>
<dbReference type="SUPFAM" id="SSF48452">
    <property type="entry name" value="TPR-like"/>
    <property type="match status" value="3"/>
</dbReference>
<name>A0A956N806_UNCEI</name>
<evidence type="ECO:0000313" key="3">
    <source>
        <dbReference type="EMBL" id="MCA9754329.1"/>
    </source>
</evidence>
<evidence type="ECO:0000313" key="4">
    <source>
        <dbReference type="Proteomes" id="UP000739538"/>
    </source>
</evidence>
<evidence type="ECO:0000256" key="2">
    <source>
        <dbReference type="SAM" id="Phobius"/>
    </source>
</evidence>
<dbReference type="Gene3D" id="1.25.40.10">
    <property type="entry name" value="Tetratricopeptide repeat domain"/>
    <property type="match status" value="4"/>
</dbReference>
<feature type="transmembrane region" description="Helical" evidence="2">
    <location>
        <begin position="21"/>
        <end position="42"/>
    </location>
</feature>
<dbReference type="AlphaFoldDB" id="A0A956N806"/>
<protein>
    <submittedName>
        <fullName evidence="3">Tetratricopeptide repeat protein</fullName>
    </submittedName>
</protein>
<comment type="caution">
    <text evidence="3">The sequence shown here is derived from an EMBL/GenBank/DDBJ whole genome shotgun (WGS) entry which is preliminary data.</text>
</comment>
<dbReference type="PANTHER" id="PTHR12558:SF13">
    <property type="entry name" value="CELL DIVISION CYCLE PROTEIN 27 HOMOLOG"/>
    <property type="match status" value="1"/>
</dbReference>
<dbReference type="InterPro" id="IPR011990">
    <property type="entry name" value="TPR-like_helical_dom_sf"/>
</dbReference>